<keyword evidence="1 9" id="KW-0547">Nucleotide-binding</keyword>
<feature type="domain" description="UvrD-like helicase ATP-binding" evidence="10">
    <location>
        <begin position="3"/>
        <end position="285"/>
    </location>
</feature>
<keyword evidence="2 9" id="KW-0378">Hydrolase</keyword>
<comment type="catalytic activity">
    <reaction evidence="8">
        <text>ATP + H2O = ADP + phosphate + H(+)</text>
        <dbReference type="Rhea" id="RHEA:13065"/>
        <dbReference type="ChEBI" id="CHEBI:15377"/>
        <dbReference type="ChEBI" id="CHEBI:15378"/>
        <dbReference type="ChEBI" id="CHEBI:30616"/>
        <dbReference type="ChEBI" id="CHEBI:43474"/>
        <dbReference type="ChEBI" id="CHEBI:456216"/>
        <dbReference type="EC" id="5.6.2.4"/>
    </reaction>
</comment>
<evidence type="ECO:0000256" key="6">
    <source>
        <dbReference type="ARBA" id="ARBA00034617"/>
    </source>
</evidence>
<dbReference type="Pfam" id="PF13361">
    <property type="entry name" value="UvrD_C"/>
    <property type="match status" value="1"/>
</dbReference>
<dbReference type="RefSeq" id="WP_136529494.1">
    <property type="nucleotide sequence ID" value="NZ_STGX01000006.1"/>
</dbReference>
<dbReference type="InterPro" id="IPR014016">
    <property type="entry name" value="UvrD-like_ATP-bd"/>
</dbReference>
<dbReference type="GO" id="GO:0005524">
    <property type="term" value="F:ATP binding"/>
    <property type="evidence" value="ECO:0007669"/>
    <property type="project" value="UniProtKB-UniRule"/>
</dbReference>
<comment type="catalytic activity">
    <reaction evidence="6">
        <text>Couples ATP hydrolysis with the unwinding of duplex DNA by translocating in the 3'-5' direction.</text>
        <dbReference type="EC" id="5.6.2.4"/>
    </reaction>
</comment>
<evidence type="ECO:0000256" key="8">
    <source>
        <dbReference type="ARBA" id="ARBA00048988"/>
    </source>
</evidence>
<comment type="caution">
    <text evidence="11">The sequence shown here is derived from an EMBL/GenBank/DDBJ whole genome shotgun (WGS) entry which is preliminary data.</text>
</comment>
<evidence type="ECO:0000313" key="12">
    <source>
        <dbReference type="Proteomes" id="UP000305792"/>
    </source>
</evidence>
<evidence type="ECO:0000256" key="1">
    <source>
        <dbReference type="ARBA" id="ARBA00022741"/>
    </source>
</evidence>
<keyword evidence="12" id="KW-1185">Reference proteome</keyword>
<dbReference type="Proteomes" id="UP000305792">
    <property type="component" value="Unassembled WGS sequence"/>
</dbReference>
<dbReference type="InterPro" id="IPR014017">
    <property type="entry name" value="DNA_helicase_UvrD-like_C"/>
</dbReference>
<evidence type="ECO:0000256" key="4">
    <source>
        <dbReference type="ARBA" id="ARBA00022840"/>
    </source>
</evidence>
<name>A0A4S8PF15_9ACTN</name>
<dbReference type="GO" id="GO:0000725">
    <property type="term" value="P:recombinational repair"/>
    <property type="evidence" value="ECO:0007669"/>
    <property type="project" value="TreeGrafter"/>
</dbReference>
<dbReference type="Pfam" id="PF00580">
    <property type="entry name" value="UvrD-helicase"/>
    <property type="match status" value="1"/>
</dbReference>
<protein>
    <recommendedName>
        <fullName evidence="7">DNA 3'-5' helicase</fullName>
        <ecNumber evidence="7">5.6.2.4</ecNumber>
    </recommendedName>
</protein>
<dbReference type="AlphaFoldDB" id="A0A4S8PF15"/>
<dbReference type="SUPFAM" id="SSF52540">
    <property type="entry name" value="P-loop containing nucleoside triphosphate hydrolases"/>
    <property type="match status" value="1"/>
</dbReference>
<sequence>MSDVSLTDDQKILVNADADLFVAACPGAGKTRAMVARFLKRASEEDRRGIALVSFTNTAIDEVRTRCGDRSDVLSAPNFVGTFDAFLHRFIVTPLYVAFFKVHPRYVQSWSEVQGTKFRMATGKSADVDLEWFDFDDQLRATLDMGRVDRNFGNVEAREKLRGLRLEAEQRAAQVLRSLLQAGTVSCDTARFLAEIWISNDKYRPILGGLLRSRFAEIIVDEVQDCGREELLILEFLRGLGIRMVTVGDLDQAIYEFRSATPTKVLEFGTTLPLQPMLIENWRSSPAICAFNNSLRSRTMIERPVGDTAELGTPIYLVTYAKPDEILPSALSISKQYEVHTDELVLLAHRRKDALRAAGMAASGELGSNRVAAVADAGLKLRSAETDAVARRDAVRRVEKAILAVLADGGDLRFKSIEGACAELGIDERRLREVSVRMAVSLAAQGKTRSQFANEVRAYFRGVQWAELNVVEPELNGLGKLLQAPTEEVWNSISNCGRLPVQCSTVHGVKGREFKGVGIVIPKSLKPNEESGRTLLDDWEHGHDSESRRVLYVAGSRAKELLMVFVHQQHREQVARILEGSAVPIVQLKV</sequence>
<evidence type="ECO:0000256" key="7">
    <source>
        <dbReference type="ARBA" id="ARBA00034808"/>
    </source>
</evidence>
<evidence type="ECO:0000256" key="9">
    <source>
        <dbReference type="PROSITE-ProRule" id="PRU00560"/>
    </source>
</evidence>
<dbReference type="GO" id="GO:0003677">
    <property type="term" value="F:DNA binding"/>
    <property type="evidence" value="ECO:0007669"/>
    <property type="project" value="InterPro"/>
</dbReference>
<keyword evidence="5" id="KW-0413">Isomerase</keyword>
<accession>A0A4S8PF15</accession>
<dbReference type="PROSITE" id="PS51198">
    <property type="entry name" value="UVRD_HELICASE_ATP_BIND"/>
    <property type="match status" value="1"/>
</dbReference>
<evidence type="ECO:0000259" key="10">
    <source>
        <dbReference type="PROSITE" id="PS51198"/>
    </source>
</evidence>
<dbReference type="GO" id="GO:0043138">
    <property type="term" value="F:3'-5' DNA helicase activity"/>
    <property type="evidence" value="ECO:0007669"/>
    <property type="project" value="UniProtKB-EC"/>
</dbReference>
<keyword evidence="3 9" id="KW-0347">Helicase</keyword>
<dbReference type="InterPro" id="IPR000212">
    <property type="entry name" value="DNA_helicase_UvrD/REP"/>
</dbReference>
<evidence type="ECO:0000256" key="2">
    <source>
        <dbReference type="ARBA" id="ARBA00022801"/>
    </source>
</evidence>
<evidence type="ECO:0000313" key="11">
    <source>
        <dbReference type="EMBL" id="THV29000.1"/>
    </source>
</evidence>
<dbReference type="InterPro" id="IPR027417">
    <property type="entry name" value="P-loop_NTPase"/>
</dbReference>
<gene>
    <name evidence="11" type="ORF">E9998_09615</name>
</gene>
<reference evidence="11 12" key="1">
    <citation type="journal article" date="2018" name="Int. J. Syst. Evol. Microbiol.">
        <title>Glycomyces paridis sp. nov., isolated from the medicinal plant Paris polyphylla.</title>
        <authorList>
            <person name="Fang X.M."/>
            <person name="Bai J.L."/>
            <person name="Su J."/>
            <person name="Zhao L.L."/>
            <person name="Liu H.Y."/>
            <person name="Ma B.P."/>
            <person name="Zhang Y.Q."/>
            <person name="Yu L.Y."/>
        </authorList>
    </citation>
    <scope>NUCLEOTIDE SEQUENCE [LARGE SCALE GENOMIC DNA]</scope>
    <source>
        <strain evidence="11 12">CPCC 204357</strain>
    </source>
</reference>
<proteinExistence type="predicted"/>
<evidence type="ECO:0000256" key="3">
    <source>
        <dbReference type="ARBA" id="ARBA00022806"/>
    </source>
</evidence>
<keyword evidence="4 9" id="KW-0067">ATP-binding</keyword>
<dbReference type="GO" id="GO:0016887">
    <property type="term" value="F:ATP hydrolysis activity"/>
    <property type="evidence" value="ECO:0007669"/>
    <property type="project" value="RHEA"/>
</dbReference>
<organism evidence="11 12">
    <name type="scientific">Glycomyces paridis</name>
    <dbReference type="NCBI Taxonomy" id="2126555"/>
    <lineage>
        <taxon>Bacteria</taxon>
        <taxon>Bacillati</taxon>
        <taxon>Actinomycetota</taxon>
        <taxon>Actinomycetes</taxon>
        <taxon>Glycomycetales</taxon>
        <taxon>Glycomycetaceae</taxon>
        <taxon>Glycomyces</taxon>
    </lineage>
</organism>
<dbReference type="PANTHER" id="PTHR11070">
    <property type="entry name" value="UVRD / RECB / PCRA DNA HELICASE FAMILY MEMBER"/>
    <property type="match status" value="1"/>
</dbReference>
<dbReference type="EMBL" id="STGX01000006">
    <property type="protein sequence ID" value="THV29000.1"/>
    <property type="molecule type" value="Genomic_DNA"/>
</dbReference>
<dbReference type="PANTHER" id="PTHR11070:SF2">
    <property type="entry name" value="ATP-DEPENDENT DNA HELICASE SRS2"/>
    <property type="match status" value="1"/>
</dbReference>
<dbReference type="EC" id="5.6.2.4" evidence="7"/>
<dbReference type="Gene3D" id="3.40.50.300">
    <property type="entry name" value="P-loop containing nucleotide triphosphate hydrolases"/>
    <property type="match status" value="2"/>
</dbReference>
<dbReference type="OrthoDB" id="9810135at2"/>
<feature type="binding site" evidence="9">
    <location>
        <begin position="24"/>
        <end position="31"/>
    </location>
    <ligand>
        <name>ATP</name>
        <dbReference type="ChEBI" id="CHEBI:30616"/>
    </ligand>
</feature>
<evidence type="ECO:0000256" key="5">
    <source>
        <dbReference type="ARBA" id="ARBA00023235"/>
    </source>
</evidence>